<organism evidence="1 2">
    <name type="scientific">Solanum commersonii</name>
    <name type="common">Commerson's wild potato</name>
    <name type="synonym">Commerson's nightshade</name>
    <dbReference type="NCBI Taxonomy" id="4109"/>
    <lineage>
        <taxon>Eukaryota</taxon>
        <taxon>Viridiplantae</taxon>
        <taxon>Streptophyta</taxon>
        <taxon>Embryophyta</taxon>
        <taxon>Tracheophyta</taxon>
        <taxon>Spermatophyta</taxon>
        <taxon>Magnoliopsida</taxon>
        <taxon>eudicotyledons</taxon>
        <taxon>Gunneridae</taxon>
        <taxon>Pentapetalae</taxon>
        <taxon>asterids</taxon>
        <taxon>lamiids</taxon>
        <taxon>Solanales</taxon>
        <taxon>Solanaceae</taxon>
        <taxon>Solanoideae</taxon>
        <taxon>Solaneae</taxon>
        <taxon>Solanum</taxon>
    </lineage>
</organism>
<sequence>MPPLIVLWDLREALPSALYKKDNAAAPQAYLPASSKFSNSGRYMTGTLLPVVVEKMVLPTR</sequence>
<accession>A0A9J5Z5H0</accession>
<keyword evidence="2" id="KW-1185">Reference proteome</keyword>
<evidence type="ECO:0000313" key="2">
    <source>
        <dbReference type="Proteomes" id="UP000824120"/>
    </source>
</evidence>
<proteinExistence type="predicted"/>
<protein>
    <submittedName>
        <fullName evidence="1">Uncharacterized protein</fullName>
    </submittedName>
</protein>
<reference evidence="1 2" key="1">
    <citation type="submission" date="2020-09" db="EMBL/GenBank/DDBJ databases">
        <title>De no assembly of potato wild relative species, Solanum commersonii.</title>
        <authorList>
            <person name="Cho K."/>
        </authorList>
    </citation>
    <scope>NUCLEOTIDE SEQUENCE [LARGE SCALE GENOMIC DNA]</scope>
    <source>
        <strain evidence="1">LZ3.2</strain>
        <tissue evidence="1">Leaf</tissue>
    </source>
</reference>
<dbReference type="EMBL" id="JACXVP010000005">
    <property type="protein sequence ID" value="KAG5607890.1"/>
    <property type="molecule type" value="Genomic_DNA"/>
</dbReference>
<name>A0A9J5Z5H0_SOLCO</name>
<comment type="caution">
    <text evidence="1">The sequence shown here is derived from an EMBL/GenBank/DDBJ whole genome shotgun (WGS) entry which is preliminary data.</text>
</comment>
<gene>
    <name evidence="1" type="ORF">H5410_029382</name>
</gene>
<dbReference type="Proteomes" id="UP000824120">
    <property type="component" value="Chromosome 5"/>
</dbReference>
<evidence type="ECO:0000313" key="1">
    <source>
        <dbReference type="EMBL" id="KAG5607890.1"/>
    </source>
</evidence>
<dbReference type="AlphaFoldDB" id="A0A9J5Z5H0"/>